<feature type="compositionally biased region" description="Pro residues" evidence="1">
    <location>
        <begin position="471"/>
        <end position="494"/>
    </location>
</feature>
<protein>
    <recommendedName>
        <fullName evidence="3">CHASE4 domain-containing protein</fullName>
    </recommendedName>
</protein>
<name>A0ABZ2L8Y6_9BACT</name>
<evidence type="ECO:0000256" key="1">
    <source>
        <dbReference type="SAM" id="MobiDB-lite"/>
    </source>
</evidence>
<evidence type="ECO:0000313" key="4">
    <source>
        <dbReference type="EMBL" id="WXB07403.1"/>
    </source>
</evidence>
<evidence type="ECO:0000256" key="2">
    <source>
        <dbReference type="SAM" id="Phobius"/>
    </source>
</evidence>
<dbReference type="NCBIfam" id="NF041621">
    <property type="entry name" value="MXAN_5187_C_dom"/>
    <property type="match status" value="1"/>
</dbReference>
<organism evidence="4 5">
    <name type="scientific">Pendulispora rubella</name>
    <dbReference type="NCBI Taxonomy" id="2741070"/>
    <lineage>
        <taxon>Bacteria</taxon>
        <taxon>Pseudomonadati</taxon>
        <taxon>Myxococcota</taxon>
        <taxon>Myxococcia</taxon>
        <taxon>Myxococcales</taxon>
        <taxon>Sorangiineae</taxon>
        <taxon>Pendulisporaceae</taxon>
        <taxon>Pendulispora</taxon>
    </lineage>
</organism>
<feature type="compositionally biased region" description="Pro residues" evidence="1">
    <location>
        <begin position="429"/>
        <end position="443"/>
    </location>
</feature>
<feature type="compositionally biased region" description="Low complexity" evidence="1">
    <location>
        <begin position="594"/>
        <end position="607"/>
    </location>
</feature>
<feature type="compositionally biased region" description="Low complexity" evidence="1">
    <location>
        <begin position="413"/>
        <end position="425"/>
    </location>
</feature>
<accession>A0ABZ2L8Y6</accession>
<dbReference type="RefSeq" id="WP_394837064.1">
    <property type="nucleotide sequence ID" value="NZ_CP089929.1"/>
</dbReference>
<feature type="domain" description="CHASE4" evidence="3">
    <location>
        <begin position="103"/>
        <end position="213"/>
    </location>
</feature>
<dbReference type="InterPro" id="IPR007892">
    <property type="entry name" value="CHASE4"/>
</dbReference>
<keyword evidence="2" id="KW-1133">Transmembrane helix</keyword>
<dbReference type="EMBL" id="CP089983">
    <property type="protein sequence ID" value="WXB07403.1"/>
    <property type="molecule type" value="Genomic_DNA"/>
</dbReference>
<feature type="compositionally biased region" description="Low complexity" evidence="1">
    <location>
        <begin position="495"/>
        <end position="515"/>
    </location>
</feature>
<sequence length="734" mass="78358">MMLLSRFWYVFLSLLVAISLYVSYVAVGQYNRRNQVSMTEGLASDSQVVRWALQIDARRRLDALLPAAVDKEVQEGLVAAATKDPKDRAIPKAREDARKALDSFNQKLPPDLKYDALFAVDRDGRVLAQVGFDQANASPDFELGGYPAVYDALHGYLRDDTWVLGGRLYRVSARSVEYDVTQPPAGAVVAIRLVDSRFAQDISTLTRANIAFYAMGVRVASAVPAGAESFDGKLLDQLTGELTQVEADKNYRESGRTSIRMLDHDDLGAIFARFEGDAWEQRAGFVVARTRVAISGPTGFLSGADDKDRASAPRFVLFLVAVLFSLIGVAFSFLEHTLPLNEMKRQAERFRKGEIDLLQLSRFRGLYRPIATDVNAGVERIAEKGGAPRKLADVEKILGPVPAQPAMSAFAFPGPEGSQPPSQSGAVPHPAPPNAGGFVPPPSAGAHRNAGPSSRPALSGNTTGSGAFAPMEPPSRPAFAGRPPPPSAGIPPGPGAYAASARAIPQSSPHPQPQSGKISAAQSGPHVVPSSRPPVPVGQRPPPPPPARSSRPNLAPPIAGAPTPPPVPTRPVGVPSSHDSGAGRLPPPPPGQRPPARTAPQAAPGALQRPQTGPTSVAPLSPETRALLQEAKEDGRDPDRVVDDEPATVVGSAPREVLAKAAGEEAEWRIVYEDFIRTKKQCGEPTEGLTFAKFQHTLKKNRDALIARHGCKRVRFSVYVKEGRASLKATPVKD</sequence>
<feature type="transmembrane region" description="Helical" evidence="2">
    <location>
        <begin position="315"/>
        <end position="334"/>
    </location>
</feature>
<reference evidence="4" key="1">
    <citation type="submission" date="2021-12" db="EMBL/GenBank/DDBJ databases">
        <title>Discovery of the Pendulisporaceae a myxobacterial family with distinct sporulation behavior and unique specialized metabolism.</title>
        <authorList>
            <person name="Garcia R."/>
            <person name="Popoff A."/>
            <person name="Bader C.D."/>
            <person name="Loehr J."/>
            <person name="Walesch S."/>
            <person name="Walt C."/>
            <person name="Boldt J."/>
            <person name="Bunk B."/>
            <person name="Haeckl F.J.F.P.J."/>
            <person name="Gunesch A.P."/>
            <person name="Birkelbach J."/>
            <person name="Nuebel U."/>
            <person name="Pietschmann T."/>
            <person name="Bach T."/>
            <person name="Mueller R."/>
        </authorList>
    </citation>
    <scope>NUCLEOTIDE SEQUENCE</scope>
    <source>
        <strain evidence="4">MSr11367</strain>
    </source>
</reference>
<gene>
    <name evidence="4" type="ORF">LVJ94_09160</name>
</gene>
<feature type="compositionally biased region" description="Pro residues" evidence="1">
    <location>
        <begin position="531"/>
        <end position="547"/>
    </location>
</feature>
<proteinExistence type="predicted"/>
<keyword evidence="2" id="KW-0812">Transmembrane</keyword>
<feature type="compositionally biased region" description="Low complexity" evidence="1">
    <location>
        <begin position="548"/>
        <end position="561"/>
    </location>
</feature>
<dbReference type="Proteomes" id="UP001374803">
    <property type="component" value="Chromosome"/>
</dbReference>
<feature type="transmembrane region" description="Helical" evidence="2">
    <location>
        <begin position="6"/>
        <end position="27"/>
    </location>
</feature>
<keyword evidence="5" id="KW-1185">Reference proteome</keyword>
<evidence type="ECO:0000313" key="5">
    <source>
        <dbReference type="Proteomes" id="UP001374803"/>
    </source>
</evidence>
<feature type="region of interest" description="Disordered" evidence="1">
    <location>
        <begin position="408"/>
        <end position="644"/>
    </location>
</feature>
<feature type="compositionally biased region" description="Basic and acidic residues" evidence="1">
    <location>
        <begin position="630"/>
        <end position="643"/>
    </location>
</feature>
<dbReference type="Pfam" id="PF05228">
    <property type="entry name" value="CHASE4"/>
    <property type="match status" value="1"/>
</dbReference>
<evidence type="ECO:0000259" key="3">
    <source>
        <dbReference type="Pfam" id="PF05228"/>
    </source>
</evidence>
<keyword evidence="2" id="KW-0472">Membrane</keyword>